<sequence length="150" mass="17157">MHWTGWALHTLRQTVEYDMRCKGLTEQQQRASLAERKTSPDFGLIQARLSRSVRLSLAMTERIRTGFIKRRDERAESGEEGRRRQRREHAAGMVAEAASRPEEGLDAERMRSLAWETLVEDEVLDAQLDTLSAAEFVQAVCRKIGHPPDP</sequence>
<reference evidence="2" key="1">
    <citation type="submission" date="2020-06" db="EMBL/GenBank/DDBJ databases">
        <title>Stable isotope informed genome-resolved metagenomics uncovers potential trophic interactions in rhizosphere soil.</title>
        <authorList>
            <person name="Starr E.P."/>
            <person name="Shi S."/>
            <person name="Blazewicz S.J."/>
            <person name="Koch B.J."/>
            <person name="Probst A.J."/>
            <person name="Hungate B.A."/>
            <person name="Pett-Ridge J."/>
            <person name="Firestone M.K."/>
            <person name="Banfield J.F."/>
        </authorList>
    </citation>
    <scope>NUCLEOTIDE SEQUENCE</scope>
    <source>
        <strain evidence="2">YM_69_17</strain>
    </source>
</reference>
<feature type="compositionally biased region" description="Basic and acidic residues" evidence="1">
    <location>
        <begin position="68"/>
        <end position="82"/>
    </location>
</feature>
<accession>A0A952KJC2</accession>
<dbReference type="Proteomes" id="UP000700706">
    <property type="component" value="Unassembled WGS sequence"/>
</dbReference>
<evidence type="ECO:0000256" key="1">
    <source>
        <dbReference type="SAM" id="MobiDB-lite"/>
    </source>
</evidence>
<gene>
    <name evidence="2" type="ORF">JF625_05285</name>
</gene>
<protein>
    <submittedName>
        <fullName evidence="2">Uncharacterized protein</fullName>
    </submittedName>
</protein>
<proteinExistence type="predicted"/>
<evidence type="ECO:0000313" key="2">
    <source>
        <dbReference type="EMBL" id="MBW8724554.1"/>
    </source>
</evidence>
<name>A0A952KJC2_9PROT</name>
<dbReference type="AlphaFoldDB" id="A0A952KJC2"/>
<evidence type="ECO:0000313" key="3">
    <source>
        <dbReference type="Proteomes" id="UP000700706"/>
    </source>
</evidence>
<comment type="caution">
    <text evidence="2">The sequence shown here is derived from an EMBL/GenBank/DDBJ whole genome shotgun (WGS) entry which is preliminary data.</text>
</comment>
<dbReference type="EMBL" id="JAEKLZ010000116">
    <property type="protein sequence ID" value="MBW8724554.1"/>
    <property type="molecule type" value="Genomic_DNA"/>
</dbReference>
<feature type="non-terminal residue" evidence="2">
    <location>
        <position position="150"/>
    </location>
</feature>
<feature type="region of interest" description="Disordered" evidence="1">
    <location>
        <begin position="68"/>
        <end position="106"/>
    </location>
</feature>
<organism evidence="2 3">
    <name type="scientific">Inquilinus limosus</name>
    <dbReference type="NCBI Taxonomy" id="171674"/>
    <lineage>
        <taxon>Bacteria</taxon>
        <taxon>Pseudomonadati</taxon>
        <taxon>Pseudomonadota</taxon>
        <taxon>Alphaproteobacteria</taxon>
        <taxon>Rhodospirillales</taxon>
        <taxon>Rhodospirillaceae</taxon>
        <taxon>Inquilinus</taxon>
    </lineage>
</organism>